<protein>
    <submittedName>
        <fullName evidence="1">Uncharacterized protein</fullName>
    </submittedName>
</protein>
<dbReference type="Proteomes" id="UP000828390">
    <property type="component" value="Unassembled WGS sequence"/>
</dbReference>
<keyword evidence="2" id="KW-1185">Reference proteome</keyword>
<proteinExistence type="predicted"/>
<name>A0A9D4DXI7_DREPO</name>
<accession>A0A9D4DXI7</accession>
<dbReference type="EMBL" id="JAIWYP010000009">
    <property type="protein sequence ID" value="KAH3769441.1"/>
    <property type="molecule type" value="Genomic_DNA"/>
</dbReference>
<evidence type="ECO:0000313" key="1">
    <source>
        <dbReference type="EMBL" id="KAH3769441.1"/>
    </source>
</evidence>
<sequence>MRKAQLQTSKRICREGMSGYFHKLVRLSESLTESICNVKELARLYDANRLRL</sequence>
<gene>
    <name evidence="1" type="ORF">DPMN_170710</name>
</gene>
<evidence type="ECO:0000313" key="2">
    <source>
        <dbReference type="Proteomes" id="UP000828390"/>
    </source>
</evidence>
<reference evidence="1" key="2">
    <citation type="submission" date="2020-11" db="EMBL/GenBank/DDBJ databases">
        <authorList>
            <person name="McCartney M.A."/>
            <person name="Auch B."/>
            <person name="Kono T."/>
            <person name="Mallez S."/>
            <person name="Becker A."/>
            <person name="Gohl D.M."/>
            <person name="Silverstein K.A.T."/>
            <person name="Koren S."/>
            <person name="Bechman K.B."/>
            <person name="Herman A."/>
            <person name="Abrahante J.E."/>
            <person name="Garbe J."/>
        </authorList>
    </citation>
    <scope>NUCLEOTIDE SEQUENCE</scope>
    <source>
        <strain evidence="1">Duluth1</strain>
        <tissue evidence="1">Whole animal</tissue>
    </source>
</reference>
<organism evidence="1 2">
    <name type="scientific">Dreissena polymorpha</name>
    <name type="common">Zebra mussel</name>
    <name type="synonym">Mytilus polymorpha</name>
    <dbReference type="NCBI Taxonomy" id="45954"/>
    <lineage>
        <taxon>Eukaryota</taxon>
        <taxon>Metazoa</taxon>
        <taxon>Spiralia</taxon>
        <taxon>Lophotrochozoa</taxon>
        <taxon>Mollusca</taxon>
        <taxon>Bivalvia</taxon>
        <taxon>Autobranchia</taxon>
        <taxon>Heteroconchia</taxon>
        <taxon>Euheterodonta</taxon>
        <taxon>Imparidentia</taxon>
        <taxon>Neoheterodontei</taxon>
        <taxon>Myida</taxon>
        <taxon>Dreissenoidea</taxon>
        <taxon>Dreissenidae</taxon>
        <taxon>Dreissena</taxon>
    </lineage>
</organism>
<comment type="caution">
    <text evidence="1">The sequence shown here is derived from an EMBL/GenBank/DDBJ whole genome shotgun (WGS) entry which is preliminary data.</text>
</comment>
<reference evidence="1" key="1">
    <citation type="journal article" date="2019" name="bioRxiv">
        <title>The Genome of the Zebra Mussel, Dreissena polymorpha: A Resource for Invasive Species Research.</title>
        <authorList>
            <person name="McCartney M.A."/>
            <person name="Auch B."/>
            <person name="Kono T."/>
            <person name="Mallez S."/>
            <person name="Zhang Y."/>
            <person name="Obille A."/>
            <person name="Becker A."/>
            <person name="Abrahante J.E."/>
            <person name="Garbe J."/>
            <person name="Badalamenti J.P."/>
            <person name="Herman A."/>
            <person name="Mangelson H."/>
            <person name="Liachko I."/>
            <person name="Sullivan S."/>
            <person name="Sone E.D."/>
            <person name="Koren S."/>
            <person name="Silverstein K.A.T."/>
            <person name="Beckman K.B."/>
            <person name="Gohl D.M."/>
        </authorList>
    </citation>
    <scope>NUCLEOTIDE SEQUENCE</scope>
    <source>
        <strain evidence="1">Duluth1</strain>
        <tissue evidence="1">Whole animal</tissue>
    </source>
</reference>
<dbReference type="AlphaFoldDB" id="A0A9D4DXI7"/>